<evidence type="ECO:0000256" key="5">
    <source>
        <dbReference type="ARBA" id="ARBA00022725"/>
    </source>
</evidence>
<dbReference type="Proteomes" id="UP001107558">
    <property type="component" value="Chromosome 1"/>
</dbReference>
<feature type="transmembrane region" description="Helical" evidence="10">
    <location>
        <begin position="74"/>
        <end position="95"/>
    </location>
</feature>
<evidence type="ECO:0000256" key="7">
    <source>
        <dbReference type="ARBA" id="ARBA00023136"/>
    </source>
</evidence>
<evidence type="ECO:0000256" key="1">
    <source>
        <dbReference type="ARBA" id="ARBA00004651"/>
    </source>
</evidence>
<dbReference type="InterPro" id="IPR004117">
    <property type="entry name" value="7tm6_olfct_rcpt"/>
</dbReference>
<keyword evidence="2" id="KW-1003">Cell membrane</keyword>
<feature type="transmembrane region" description="Helical" evidence="10">
    <location>
        <begin position="254"/>
        <end position="275"/>
    </location>
</feature>
<dbReference type="EMBL" id="JADBJN010000001">
    <property type="protein sequence ID" value="KAG5679904.1"/>
    <property type="molecule type" value="Genomic_DNA"/>
</dbReference>
<comment type="caution">
    <text evidence="10">Lacks conserved residue(s) required for the propagation of feature annotation.</text>
</comment>
<evidence type="ECO:0000256" key="9">
    <source>
        <dbReference type="ARBA" id="ARBA00023224"/>
    </source>
</evidence>
<dbReference type="PANTHER" id="PTHR21137">
    <property type="entry name" value="ODORANT RECEPTOR"/>
    <property type="match status" value="1"/>
</dbReference>
<dbReference type="AlphaFoldDB" id="A0A9J6CDJ1"/>
<sequence length="385" mass="44580">MSADDFLNVPLSLLKNIGINLSENEKLRQNLALRKKIKNFLRKIHFFNIVTNLIGVLIMNIFPIFVAVNFKDSFLFLLNTSYFSTVLFKLLTVVYQKDKLLQIFNNLRQIFPKTKSDQDRHQTVKYYQKFSSFWKVYRTILKVTAVVMIIAALAIFFNHEEKYDSIFIIKPTGIFSIILHTICTSWNTIILLTVQALNDMLFVTIATMLSMNFDNLSRDFKSELSKSNLNMKSLKILIDRHINLFELSEKTQEIYSSIFLYSFVNSSVIIALFCADMTVGDVVAKVSGLVSFAFISLHTFLPYYHGQKVYDSSSRIFYSIIDSKWYNLKNESVKKSVGILLTNAQNSVFFTGCDFFVVDCETYMNLLMSAYSYFTLLINIHQNLK</sequence>
<accession>A0A9J6CDJ1</accession>
<gene>
    <name evidence="11" type="ORF">PVAND_009440</name>
</gene>
<evidence type="ECO:0000256" key="4">
    <source>
        <dbReference type="ARBA" id="ARBA00022692"/>
    </source>
</evidence>
<organism evidence="11 12">
    <name type="scientific">Polypedilum vanderplanki</name>
    <name type="common">Sleeping chironomid midge</name>
    <dbReference type="NCBI Taxonomy" id="319348"/>
    <lineage>
        <taxon>Eukaryota</taxon>
        <taxon>Metazoa</taxon>
        <taxon>Ecdysozoa</taxon>
        <taxon>Arthropoda</taxon>
        <taxon>Hexapoda</taxon>
        <taxon>Insecta</taxon>
        <taxon>Pterygota</taxon>
        <taxon>Neoptera</taxon>
        <taxon>Endopterygota</taxon>
        <taxon>Diptera</taxon>
        <taxon>Nematocera</taxon>
        <taxon>Chironomoidea</taxon>
        <taxon>Chironomidae</taxon>
        <taxon>Chironominae</taxon>
        <taxon>Polypedilum</taxon>
        <taxon>Polypedilum</taxon>
    </lineage>
</organism>
<protein>
    <recommendedName>
        <fullName evidence="10">Odorant receptor</fullName>
    </recommendedName>
</protein>
<dbReference type="PANTHER" id="PTHR21137:SF35">
    <property type="entry name" value="ODORANT RECEPTOR 19A-RELATED"/>
    <property type="match status" value="1"/>
</dbReference>
<feature type="transmembrane region" description="Helical" evidence="10">
    <location>
        <begin position="44"/>
        <end position="68"/>
    </location>
</feature>
<keyword evidence="6 10" id="KW-1133">Transmembrane helix</keyword>
<evidence type="ECO:0000256" key="2">
    <source>
        <dbReference type="ARBA" id="ARBA00022475"/>
    </source>
</evidence>
<dbReference type="GO" id="GO:0005886">
    <property type="term" value="C:plasma membrane"/>
    <property type="evidence" value="ECO:0007669"/>
    <property type="project" value="UniProtKB-SubCell"/>
</dbReference>
<dbReference type="OrthoDB" id="6604226at2759"/>
<evidence type="ECO:0000256" key="10">
    <source>
        <dbReference type="RuleBase" id="RU351113"/>
    </source>
</evidence>
<keyword evidence="4 10" id="KW-0812">Transmembrane</keyword>
<keyword evidence="8 10" id="KW-0675">Receptor</keyword>
<comment type="caution">
    <text evidence="11">The sequence shown here is derived from an EMBL/GenBank/DDBJ whole genome shotgun (WGS) entry which is preliminary data.</text>
</comment>
<comment type="similarity">
    <text evidence="10">Belongs to the insect chemoreceptor superfamily. Heteromeric odorant receptor channel (TC 1.A.69) family.</text>
</comment>
<keyword evidence="12" id="KW-1185">Reference proteome</keyword>
<dbReference type="Pfam" id="PF02949">
    <property type="entry name" value="7tm_6"/>
    <property type="match status" value="1"/>
</dbReference>
<name>A0A9J6CDJ1_POLVA</name>
<evidence type="ECO:0000256" key="8">
    <source>
        <dbReference type="ARBA" id="ARBA00023170"/>
    </source>
</evidence>
<evidence type="ECO:0000313" key="11">
    <source>
        <dbReference type="EMBL" id="KAG5679904.1"/>
    </source>
</evidence>
<reference evidence="11" key="1">
    <citation type="submission" date="2021-03" db="EMBL/GenBank/DDBJ databases">
        <title>Chromosome level genome of the anhydrobiotic midge Polypedilum vanderplanki.</title>
        <authorList>
            <person name="Yoshida Y."/>
            <person name="Kikawada T."/>
            <person name="Gusev O."/>
        </authorList>
    </citation>
    <scope>NUCLEOTIDE SEQUENCE</scope>
    <source>
        <strain evidence="11">NIAS01</strain>
        <tissue evidence="11">Whole body or cell culture</tissue>
    </source>
</reference>
<dbReference type="GO" id="GO:0007165">
    <property type="term" value="P:signal transduction"/>
    <property type="evidence" value="ECO:0007669"/>
    <property type="project" value="UniProtKB-KW"/>
</dbReference>
<feature type="transmembrane region" description="Helical" evidence="10">
    <location>
        <begin position="282"/>
        <end position="304"/>
    </location>
</feature>
<keyword evidence="7 10" id="KW-0472">Membrane</keyword>
<evidence type="ECO:0000256" key="3">
    <source>
        <dbReference type="ARBA" id="ARBA00022606"/>
    </source>
</evidence>
<dbReference type="GO" id="GO:0005549">
    <property type="term" value="F:odorant binding"/>
    <property type="evidence" value="ECO:0007669"/>
    <property type="project" value="InterPro"/>
</dbReference>
<comment type="subcellular location">
    <subcellularLocation>
        <location evidence="1 10">Cell membrane</location>
        <topology evidence="1 10">Multi-pass membrane protein</topology>
    </subcellularLocation>
</comment>
<dbReference type="GO" id="GO:0004984">
    <property type="term" value="F:olfactory receptor activity"/>
    <property type="evidence" value="ECO:0007669"/>
    <property type="project" value="InterPro"/>
</dbReference>
<proteinExistence type="inferred from homology"/>
<evidence type="ECO:0000313" key="12">
    <source>
        <dbReference type="Proteomes" id="UP001107558"/>
    </source>
</evidence>
<keyword evidence="9 10" id="KW-0807">Transducer</keyword>
<feature type="transmembrane region" description="Helical" evidence="10">
    <location>
        <begin position="139"/>
        <end position="157"/>
    </location>
</feature>
<evidence type="ECO:0000256" key="6">
    <source>
        <dbReference type="ARBA" id="ARBA00022989"/>
    </source>
</evidence>
<keyword evidence="3 10" id="KW-0716">Sensory transduction</keyword>
<keyword evidence="5 10" id="KW-0552">Olfaction</keyword>